<feature type="region of interest" description="Disordered" evidence="1">
    <location>
        <begin position="80"/>
        <end position="101"/>
    </location>
</feature>
<keyword evidence="2" id="KW-0472">Membrane</keyword>
<accession>A0ABT6FA93</accession>
<name>A0ABT6FA93_9BACT</name>
<feature type="compositionally biased region" description="Pro residues" evidence="1">
    <location>
        <begin position="54"/>
        <end position="65"/>
    </location>
</feature>
<evidence type="ECO:0000313" key="4">
    <source>
        <dbReference type="Proteomes" id="UP001216907"/>
    </source>
</evidence>
<dbReference type="EMBL" id="JARRAG010000002">
    <property type="protein sequence ID" value="MDG3004442.1"/>
    <property type="molecule type" value="Genomic_DNA"/>
</dbReference>
<dbReference type="Proteomes" id="UP001216907">
    <property type="component" value="Unassembled WGS sequence"/>
</dbReference>
<evidence type="ECO:0000256" key="2">
    <source>
        <dbReference type="SAM" id="Phobius"/>
    </source>
</evidence>
<protein>
    <submittedName>
        <fullName evidence="3">Uncharacterized protein</fullName>
    </submittedName>
</protein>
<evidence type="ECO:0000256" key="1">
    <source>
        <dbReference type="SAM" id="MobiDB-lite"/>
    </source>
</evidence>
<reference evidence="3 4" key="1">
    <citation type="submission" date="2023-03" db="EMBL/GenBank/DDBJ databases">
        <title>Paludisphaera mucosa sp. nov. a novel planctomycete from northern fen.</title>
        <authorList>
            <person name="Ivanova A."/>
        </authorList>
    </citation>
    <scope>NUCLEOTIDE SEQUENCE [LARGE SCALE GENOMIC DNA]</scope>
    <source>
        <strain evidence="3 4">Pla2</strain>
    </source>
</reference>
<gene>
    <name evidence="3" type="ORF">PZE19_11710</name>
</gene>
<proteinExistence type="predicted"/>
<feature type="compositionally biased region" description="Basic and acidic residues" evidence="1">
    <location>
        <begin position="92"/>
        <end position="101"/>
    </location>
</feature>
<feature type="region of interest" description="Disordered" evidence="1">
    <location>
        <begin position="1"/>
        <end position="68"/>
    </location>
</feature>
<comment type="caution">
    <text evidence="3">The sequence shown here is derived from an EMBL/GenBank/DDBJ whole genome shotgun (WGS) entry which is preliminary data.</text>
</comment>
<feature type="compositionally biased region" description="Low complexity" evidence="1">
    <location>
        <begin position="80"/>
        <end position="91"/>
    </location>
</feature>
<feature type="transmembrane region" description="Helical" evidence="2">
    <location>
        <begin position="119"/>
        <end position="139"/>
    </location>
</feature>
<keyword evidence="2" id="KW-0812">Transmembrane</keyword>
<evidence type="ECO:0000313" key="3">
    <source>
        <dbReference type="EMBL" id="MDG3004442.1"/>
    </source>
</evidence>
<dbReference type="RefSeq" id="WP_277860800.1">
    <property type="nucleotide sequence ID" value="NZ_JARRAG010000002.1"/>
</dbReference>
<organism evidence="3 4">
    <name type="scientific">Paludisphaera mucosa</name>
    <dbReference type="NCBI Taxonomy" id="3030827"/>
    <lineage>
        <taxon>Bacteria</taxon>
        <taxon>Pseudomonadati</taxon>
        <taxon>Planctomycetota</taxon>
        <taxon>Planctomycetia</taxon>
        <taxon>Isosphaerales</taxon>
        <taxon>Isosphaeraceae</taxon>
        <taxon>Paludisphaera</taxon>
    </lineage>
</organism>
<keyword evidence="4" id="KW-1185">Reference proteome</keyword>
<feature type="transmembrane region" description="Helical" evidence="2">
    <location>
        <begin position="145"/>
        <end position="168"/>
    </location>
</feature>
<keyword evidence="2" id="KW-1133">Transmembrane helix</keyword>
<feature type="compositionally biased region" description="Basic and acidic residues" evidence="1">
    <location>
        <begin position="9"/>
        <end position="18"/>
    </location>
</feature>
<sequence length="315" mass="34398">MSETSTDPEPQKDDEHAAAEWLFQDDPGTAKGPQPTVVAPGGESFDLADSDTPVPAPRGVAPPPSSEWEMAAESAYAAKAEARAKPAGKPEPAGRERPAARRLDAAPAVDHAWSRGAEWGPTIVAMIAWAAAAWFAIYVCIASEMYAAALAAFAIGTVVGLALFYPIIITLERPIRMTPEQALRDYFYALSHHFPHYKRMWLLLSNAGRTTSKFASYEGFKRYWKAKLKQLRVGRVKGSAPLVFVPAEFKSEKSGGKATIDATWTIRVFVRGRREQGPIWSFPMEGTFAKGPDNMWYLDEGTLAERAARPAVDAG</sequence>